<evidence type="ECO:0000256" key="5">
    <source>
        <dbReference type="ARBA" id="ARBA00022833"/>
    </source>
</evidence>
<dbReference type="InterPro" id="IPR026444">
    <property type="entry name" value="Secre_tail"/>
</dbReference>
<evidence type="ECO:0000259" key="7">
    <source>
        <dbReference type="Pfam" id="PF00413"/>
    </source>
</evidence>
<dbReference type="InterPro" id="IPR001818">
    <property type="entry name" value="Pept_M10_metallopeptidase"/>
</dbReference>
<dbReference type="InterPro" id="IPR014756">
    <property type="entry name" value="Ig_E-set"/>
</dbReference>
<keyword evidence="4" id="KW-0378">Hydrolase</keyword>
<organism evidence="10 11">
    <name type="scientific">Gelatiniphilus marinus</name>
    <dbReference type="NCBI Taxonomy" id="1759464"/>
    <lineage>
        <taxon>Bacteria</taxon>
        <taxon>Pseudomonadati</taxon>
        <taxon>Bacteroidota</taxon>
        <taxon>Flavobacteriia</taxon>
        <taxon>Flavobacteriales</taxon>
        <taxon>Flavobacteriaceae</taxon>
        <taxon>Gelatiniphilus</taxon>
    </lineage>
</organism>
<dbReference type="Proteomes" id="UP001597441">
    <property type="component" value="Unassembled WGS sequence"/>
</dbReference>
<evidence type="ECO:0000256" key="1">
    <source>
        <dbReference type="ARBA" id="ARBA00022670"/>
    </source>
</evidence>
<feature type="domain" description="Secretion system C-terminal sorting" evidence="9">
    <location>
        <begin position="520"/>
        <end position="592"/>
    </location>
</feature>
<evidence type="ECO:0000259" key="8">
    <source>
        <dbReference type="Pfam" id="PF01833"/>
    </source>
</evidence>
<evidence type="ECO:0000313" key="10">
    <source>
        <dbReference type="EMBL" id="MFD2536093.1"/>
    </source>
</evidence>
<keyword evidence="3 6" id="KW-0732">Signal</keyword>
<keyword evidence="1" id="KW-0645">Protease</keyword>
<proteinExistence type="predicted"/>
<dbReference type="Pfam" id="PF01833">
    <property type="entry name" value="TIG"/>
    <property type="match status" value="1"/>
</dbReference>
<keyword evidence="2" id="KW-0479">Metal-binding</keyword>
<dbReference type="Gene3D" id="3.40.390.10">
    <property type="entry name" value="Collagenase (Catalytic Domain)"/>
    <property type="match status" value="1"/>
</dbReference>
<comment type="caution">
    <text evidence="10">The sequence shown here is derived from an EMBL/GenBank/DDBJ whole genome shotgun (WGS) entry which is preliminary data.</text>
</comment>
<reference evidence="11" key="1">
    <citation type="journal article" date="2019" name="Int. J. Syst. Evol. Microbiol.">
        <title>The Global Catalogue of Microorganisms (GCM) 10K type strain sequencing project: providing services to taxonomists for standard genome sequencing and annotation.</title>
        <authorList>
            <consortium name="The Broad Institute Genomics Platform"/>
            <consortium name="The Broad Institute Genome Sequencing Center for Infectious Disease"/>
            <person name="Wu L."/>
            <person name="Ma J."/>
        </authorList>
    </citation>
    <scope>NUCLEOTIDE SEQUENCE [LARGE SCALE GENOMIC DNA]</scope>
    <source>
        <strain evidence="11">KCTC 42903</strain>
    </source>
</reference>
<keyword evidence="11" id="KW-1185">Reference proteome</keyword>
<dbReference type="Gene3D" id="2.60.40.10">
    <property type="entry name" value="Immunoglobulins"/>
    <property type="match status" value="1"/>
</dbReference>
<name>A0ABW5JUB5_9FLAO</name>
<evidence type="ECO:0000259" key="9">
    <source>
        <dbReference type="Pfam" id="PF18962"/>
    </source>
</evidence>
<protein>
    <submittedName>
        <fullName evidence="10">T9SS type A sorting domain-containing protein</fullName>
    </submittedName>
</protein>
<dbReference type="RefSeq" id="WP_388019858.1">
    <property type="nucleotide sequence ID" value="NZ_JBHUDT010000006.1"/>
</dbReference>
<dbReference type="InterPro" id="IPR002909">
    <property type="entry name" value="IPT_dom"/>
</dbReference>
<evidence type="ECO:0000256" key="6">
    <source>
        <dbReference type="SAM" id="SignalP"/>
    </source>
</evidence>
<gene>
    <name evidence="10" type="ORF">ACFSQS_13345</name>
</gene>
<dbReference type="NCBIfam" id="TIGR04183">
    <property type="entry name" value="Por_Secre_tail"/>
    <property type="match status" value="1"/>
</dbReference>
<evidence type="ECO:0000256" key="4">
    <source>
        <dbReference type="ARBA" id="ARBA00022801"/>
    </source>
</evidence>
<evidence type="ECO:0000256" key="3">
    <source>
        <dbReference type="ARBA" id="ARBA00022729"/>
    </source>
</evidence>
<dbReference type="EMBL" id="JBHULK010000006">
    <property type="protein sequence ID" value="MFD2536093.1"/>
    <property type="molecule type" value="Genomic_DNA"/>
</dbReference>
<dbReference type="Pfam" id="PF18962">
    <property type="entry name" value="Por_Secre_tail"/>
    <property type="match status" value="1"/>
</dbReference>
<dbReference type="InterPro" id="IPR013783">
    <property type="entry name" value="Ig-like_fold"/>
</dbReference>
<feature type="chain" id="PRO_5046715733" evidence="6">
    <location>
        <begin position="23"/>
        <end position="594"/>
    </location>
</feature>
<dbReference type="InterPro" id="IPR024079">
    <property type="entry name" value="MetalloPept_cat_dom_sf"/>
</dbReference>
<feature type="domain" description="IPT/TIG" evidence="8">
    <location>
        <begin position="205"/>
        <end position="300"/>
    </location>
</feature>
<feature type="domain" description="Peptidase M10 metallopeptidase" evidence="7">
    <location>
        <begin position="321"/>
        <end position="481"/>
    </location>
</feature>
<dbReference type="Pfam" id="PF00413">
    <property type="entry name" value="Peptidase_M10"/>
    <property type="match status" value="1"/>
</dbReference>
<dbReference type="SUPFAM" id="SSF55486">
    <property type="entry name" value="Metalloproteases ('zincins'), catalytic domain"/>
    <property type="match status" value="1"/>
</dbReference>
<sequence>MMKKTTLLIALLFLISAGHLWAQEMLREIPLQQQIENSSLVVEGKVIAKKSVWNAERNNIYTINTVEVYKVFKGEQPKTIEVITRGGKVGDTEQVVIPGLKLNVNDTGVFTLHERAVTENILGKSSIKKYRVYSSLQGFYKYDLANNVALNPFRSKKDVSKGFYNEIMKYTKTKYMEISGFNIQDLISKPNTQAKVFSPPMGIAFSPSSITAGTQSVLTITGSGFGTTKGKVGFRDADTGGTVSQSDSTPKYIDALDSQVTWSDTQITVEVPAGAGTGDIRVTHDDNSTGVSSAELTITYALINSDDGLGTQHFSANNTGNMTWQLNTDFDANTAAKTAFLRAFETWRCETKINWIIGANTPVSSSEIDGISLVTFDTAANPLPDGLLGRCTYVINTCSPRTVRDLISEADIVFDNDTPWYFGSDPNGVGFDWDFESTALHELGHAHQLGHVIDPNAVMHYNFPRGLTLRDLSTNDINAATVIQGFNTGAALCNTTAMSNYTGSCNLSVEEDELYNAISLYPNPAKNQFHINKASYVNLQKAVIYDISGRLISEHDLANASNTKTIKMHAASKGVYFVNIHSDLAVITKKIVLE</sequence>
<dbReference type="SUPFAM" id="SSF81296">
    <property type="entry name" value="E set domains"/>
    <property type="match status" value="1"/>
</dbReference>
<keyword evidence="5" id="KW-0862">Zinc</keyword>
<dbReference type="InterPro" id="IPR021190">
    <property type="entry name" value="Pept_M10A"/>
</dbReference>
<evidence type="ECO:0000256" key="2">
    <source>
        <dbReference type="ARBA" id="ARBA00022723"/>
    </source>
</evidence>
<accession>A0ABW5JUB5</accession>
<dbReference type="PRINTS" id="PR00138">
    <property type="entry name" value="MATRIXIN"/>
</dbReference>
<feature type="signal peptide" evidence="6">
    <location>
        <begin position="1"/>
        <end position="22"/>
    </location>
</feature>
<evidence type="ECO:0000313" key="11">
    <source>
        <dbReference type="Proteomes" id="UP001597441"/>
    </source>
</evidence>